<dbReference type="PROSITE" id="PS51819">
    <property type="entry name" value="VOC"/>
    <property type="match status" value="1"/>
</dbReference>
<gene>
    <name evidence="2" type="ORF">HYZ11_03760</name>
</gene>
<name>A0A932MMN0_UNCTE</name>
<feature type="domain" description="VOC" evidence="1">
    <location>
        <begin position="7"/>
        <end position="153"/>
    </location>
</feature>
<dbReference type="InterPro" id="IPR051332">
    <property type="entry name" value="Fosfomycin_Res_Enzymes"/>
</dbReference>
<evidence type="ECO:0000259" key="1">
    <source>
        <dbReference type="PROSITE" id="PS51819"/>
    </source>
</evidence>
<dbReference type="AlphaFoldDB" id="A0A932MMN0"/>
<dbReference type="PANTHER" id="PTHR36113:SF1">
    <property type="entry name" value="GLYOXALASE_BLEOMYCIN RESISTANCE PROTEIN_DIOXYGENASE"/>
    <property type="match status" value="1"/>
</dbReference>
<dbReference type="PANTHER" id="PTHR36113">
    <property type="entry name" value="LYASE, PUTATIVE-RELATED-RELATED"/>
    <property type="match status" value="1"/>
</dbReference>
<proteinExistence type="predicted"/>
<sequence>MPGAAKRLQHVGLQVKDMEASVRFYREVVGLKLTSMRPSPPAPRAICFLRGADMHHDVVLFAQPADGDPDAAGPADSHFRKDVGINHLAFELGSREDWLEELARIRRAGAKIVFGPAVHGAEGGDENPFVGGSGSHSFYILDPDGNRVEFFCWMMRVSRPGFAAQEFES</sequence>
<accession>A0A932MMN0</accession>
<dbReference type="SUPFAM" id="SSF54593">
    <property type="entry name" value="Glyoxalase/Bleomycin resistance protein/Dihydroxybiphenyl dioxygenase"/>
    <property type="match status" value="1"/>
</dbReference>
<dbReference type="EMBL" id="JACPUR010000009">
    <property type="protein sequence ID" value="MBI3126702.1"/>
    <property type="molecule type" value="Genomic_DNA"/>
</dbReference>
<evidence type="ECO:0000313" key="2">
    <source>
        <dbReference type="EMBL" id="MBI3126702.1"/>
    </source>
</evidence>
<comment type="caution">
    <text evidence="2">The sequence shown here is derived from an EMBL/GenBank/DDBJ whole genome shotgun (WGS) entry which is preliminary data.</text>
</comment>
<dbReference type="InterPro" id="IPR029068">
    <property type="entry name" value="Glyas_Bleomycin-R_OHBP_Dase"/>
</dbReference>
<protein>
    <submittedName>
        <fullName evidence="2">VOC family protein</fullName>
    </submittedName>
</protein>
<dbReference type="InterPro" id="IPR037523">
    <property type="entry name" value="VOC_core"/>
</dbReference>
<organism evidence="2 3">
    <name type="scientific">Tectimicrobiota bacterium</name>
    <dbReference type="NCBI Taxonomy" id="2528274"/>
    <lineage>
        <taxon>Bacteria</taxon>
        <taxon>Pseudomonadati</taxon>
        <taxon>Nitrospinota/Tectimicrobiota group</taxon>
        <taxon>Candidatus Tectimicrobiota</taxon>
    </lineage>
</organism>
<evidence type="ECO:0000313" key="3">
    <source>
        <dbReference type="Proteomes" id="UP000782312"/>
    </source>
</evidence>
<reference evidence="2" key="1">
    <citation type="submission" date="2020-07" db="EMBL/GenBank/DDBJ databases">
        <title>Huge and variable diversity of episymbiotic CPR bacteria and DPANN archaea in groundwater ecosystems.</title>
        <authorList>
            <person name="He C.Y."/>
            <person name="Keren R."/>
            <person name="Whittaker M."/>
            <person name="Farag I.F."/>
            <person name="Doudna J."/>
            <person name="Cate J.H.D."/>
            <person name="Banfield J.F."/>
        </authorList>
    </citation>
    <scope>NUCLEOTIDE SEQUENCE</scope>
    <source>
        <strain evidence="2">NC_groundwater_763_Ag_S-0.2um_68_21</strain>
    </source>
</reference>
<dbReference type="Gene3D" id="3.10.180.10">
    <property type="entry name" value="2,3-Dihydroxybiphenyl 1,2-Dioxygenase, domain 1"/>
    <property type="match status" value="1"/>
</dbReference>
<dbReference type="Proteomes" id="UP000782312">
    <property type="component" value="Unassembled WGS sequence"/>
</dbReference>
<dbReference type="Pfam" id="PF00903">
    <property type="entry name" value="Glyoxalase"/>
    <property type="match status" value="1"/>
</dbReference>
<dbReference type="InterPro" id="IPR004360">
    <property type="entry name" value="Glyas_Fos-R_dOase_dom"/>
</dbReference>